<gene>
    <name evidence="1" type="ORF">J3R75_002120</name>
</gene>
<sequence length="179" mass="21024">MQTSDIYHTQGIRSFKLKSTHYGDGKCVLNIVAKEHRCPLCASGKVSVYPEREREIQGQSCGAKRVYFKVWVHRIYCHKCRRQSYEQLNFLPYSKARVSRSLAQTLIELRRHMPLSAISEHYHVDYDKLKALEINYLEKKYSRICLKDVRVIGVDEIHVGHEWVDGKRRQKYLTIVPAT</sequence>
<dbReference type="EMBL" id="JAUSVL010000001">
    <property type="protein sequence ID" value="MDQ0290013.1"/>
    <property type="molecule type" value="Genomic_DNA"/>
</dbReference>
<evidence type="ECO:0000313" key="2">
    <source>
        <dbReference type="Proteomes" id="UP001238163"/>
    </source>
</evidence>
<evidence type="ECO:0000313" key="1">
    <source>
        <dbReference type="EMBL" id="MDQ0290013.1"/>
    </source>
</evidence>
<dbReference type="RefSeq" id="WP_307261445.1">
    <property type="nucleotide sequence ID" value="NZ_JAUSVL010000001.1"/>
</dbReference>
<dbReference type="Proteomes" id="UP001238163">
    <property type="component" value="Unassembled WGS sequence"/>
</dbReference>
<protein>
    <recommendedName>
        <fullName evidence="3">Transposase</fullName>
    </recommendedName>
</protein>
<keyword evidence="2" id="KW-1185">Reference proteome</keyword>
<proteinExistence type="predicted"/>
<name>A0AAE3VGF1_9BACT</name>
<comment type="caution">
    <text evidence="1">The sequence shown here is derived from an EMBL/GenBank/DDBJ whole genome shotgun (WGS) entry which is preliminary data.</text>
</comment>
<organism evidence="1 2">
    <name type="scientific">Oligosphaera ethanolica</name>
    <dbReference type="NCBI Taxonomy" id="760260"/>
    <lineage>
        <taxon>Bacteria</taxon>
        <taxon>Pseudomonadati</taxon>
        <taxon>Lentisphaerota</taxon>
        <taxon>Oligosphaeria</taxon>
        <taxon>Oligosphaerales</taxon>
        <taxon>Oligosphaeraceae</taxon>
        <taxon>Oligosphaera</taxon>
    </lineage>
</organism>
<dbReference type="AlphaFoldDB" id="A0AAE3VGF1"/>
<accession>A0AAE3VGF1</accession>
<reference evidence="1" key="1">
    <citation type="submission" date="2023-07" db="EMBL/GenBank/DDBJ databases">
        <title>Genomic Encyclopedia of Type Strains, Phase IV (KMG-IV): sequencing the most valuable type-strain genomes for metagenomic binning, comparative biology and taxonomic classification.</title>
        <authorList>
            <person name="Goeker M."/>
        </authorList>
    </citation>
    <scope>NUCLEOTIDE SEQUENCE</scope>
    <source>
        <strain evidence="1">DSM 24202</strain>
    </source>
</reference>
<evidence type="ECO:0008006" key="3">
    <source>
        <dbReference type="Google" id="ProtNLM"/>
    </source>
</evidence>